<evidence type="ECO:0000256" key="2">
    <source>
        <dbReference type="ARBA" id="ARBA00005381"/>
    </source>
</evidence>
<dbReference type="GO" id="GO:0006171">
    <property type="term" value="P:cAMP biosynthetic process"/>
    <property type="evidence" value="ECO:0007669"/>
    <property type="project" value="TreeGrafter"/>
</dbReference>
<sequence length="689" mass="77096">MQGLAKRYDLWIAILVFLLMIPAERAEVLSYLENQTLSIRHLLRNQYGDPAKRTFSKEKIAIANLDEPFFKEYGSFPLRRSDVGKIVSNLNFLGAKVVVVDMLMDFPSSYGEDPIIAKDLKSAGNAILVSMLQVRGGKIEKVNYPTQTIKEATFTAYSNHKEIAGMQNRLRIYPEAAAKYGEWPVAVLALAHYLDVEPKLEMGHLILKDLNIPLDHFGDLHIDFSQLRSTDRLLTQDPFVGIPAMALLDFHPEEADEDEIDELKSLVAGKIVFLGDTSEVSHDLFDTLSGEVYGVEVMAQEVDTMLKGAPLQPASSGMETAVLLAFMVLLILTHFISEPKFRFPILFLLFAGYIAFAFVAYIYWDLNFSMSYLSLAGVVGFASINIYLFIQERKERSFIQGAFGQYLSPKVIEALVEDPDKLSLGGERREMTAFFSDVAGFSTISESLTPEELVNLLNYYLTEMCETISTTDGTVDKFEGDAIIAFWGAPLDQPDHAKRACWASVEMQDKLTLMREELKAQGRPILKVRMGVNTGPMVVGNMGSKSRMDYTIMGDAVNLAARLEGANKFYKNYSMISENTYAHAKDFIDVRELDLITVVGKDIPITVYDLMGKKNTVSGSKAQLVELYNKGLALYKAKKFKEAGEFFAQALKVIPEDGPSITYLERCKQLLTHPPAADWDGVWRLTEKG</sequence>
<evidence type="ECO:0000256" key="4">
    <source>
        <dbReference type="ARBA" id="ARBA00022692"/>
    </source>
</evidence>
<organism evidence="10 11">
    <name type="scientific">Candidatus Lambdaproteobacteria bacterium RIFOXYD2_FULL_56_26</name>
    <dbReference type="NCBI Taxonomy" id="1817773"/>
    <lineage>
        <taxon>Bacteria</taxon>
        <taxon>Pseudomonadati</taxon>
        <taxon>Pseudomonadota</taxon>
        <taxon>Candidatus Lambdaproteobacteria</taxon>
    </lineage>
</organism>
<dbReference type="InterPro" id="IPR001054">
    <property type="entry name" value="A/G_cyclase"/>
</dbReference>
<feature type="domain" description="Guanylate cyclase" evidence="9">
    <location>
        <begin position="432"/>
        <end position="564"/>
    </location>
</feature>
<dbReference type="AlphaFoldDB" id="A0A1F6GU17"/>
<gene>
    <name evidence="10" type="ORF">A2557_04520</name>
</gene>
<feature type="repeat" description="TPR" evidence="7">
    <location>
        <begin position="624"/>
        <end position="657"/>
    </location>
</feature>
<evidence type="ECO:0000259" key="9">
    <source>
        <dbReference type="PROSITE" id="PS50125"/>
    </source>
</evidence>
<keyword evidence="4 8" id="KW-0812">Transmembrane</keyword>
<comment type="subcellular location">
    <subcellularLocation>
        <location evidence="1">Cell envelope</location>
    </subcellularLocation>
</comment>
<comment type="similarity">
    <text evidence="2">Belongs to the adenylyl cyclase class-3 family.</text>
</comment>
<keyword evidence="5 8" id="KW-1133">Transmembrane helix</keyword>
<dbReference type="FunFam" id="3.30.70.1230:FF:000016">
    <property type="entry name" value="Adenylate/guanylate cyclase domain-containing protein"/>
    <property type="match status" value="1"/>
</dbReference>
<protein>
    <recommendedName>
        <fullName evidence="9">Guanylate cyclase domain-containing protein</fullName>
    </recommendedName>
</protein>
<comment type="caution">
    <text evidence="10">The sequence shown here is derived from an EMBL/GenBank/DDBJ whole genome shotgun (WGS) entry which is preliminary data.</text>
</comment>
<evidence type="ECO:0000256" key="6">
    <source>
        <dbReference type="ARBA" id="ARBA00023136"/>
    </source>
</evidence>
<feature type="transmembrane region" description="Helical" evidence="8">
    <location>
        <begin position="317"/>
        <end position="336"/>
    </location>
</feature>
<dbReference type="Gene3D" id="3.30.70.1230">
    <property type="entry name" value="Nucleotide cyclase"/>
    <property type="match status" value="1"/>
</dbReference>
<keyword evidence="6 8" id="KW-0472">Membrane</keyword>
<dbReference type="InterPro" id="IPR019734">
    <property type="entry name" value="TPR_rpt"/>
</dbReference>
<evidence type="ECO:0000256" key="1">
    <source>
        <dbReference type="ARBA" id="ARBA00004196"/>
    </source>
</evidence>
<keyword evidence="3" id="KW-1003">Cell membrane</keyword>
<dbReference type="GO" id="GO:0030313">
    <property type="term" value="C:cell envelope"/>
    <property type="evidence" value="ECO:0007669"/>
    <property type="project" value="UniProtKB-SubCell"/>
</dbReference>
<keyword evidence="7" id="KW-0802">TPR repeat</keyword>
<evidence type="ECO:0000256" key="3">
    <source>
        <dbReference type="ARBA" id="ARBA00022475"/>
    </source>
</evidence>
<dbReference type="SMART" id="SM01080">
    <property type="entry name" value="CHASE2"/>
    <property type="match status" value="1"/>
</dbReference>
<proteinExistence type="inferred from homology"/>
<feature type="transmembrane region" description="Helical" evidence="8">
    <location>
        <begin position="343"/>
        <end position="364"/>
    </location>
</feature>
<dbReference type="PROSITE" id="PS50005">
    <property type="entry name" value="TPR"/>
    <property type="match status" value="1"/>
</dbReference>
<dbReference type="GO" id="GO:0035556">
    <property type="term" value="P:intracellular signal transduction"/>
    <property type="evidence" value="ECO:0007669"/>
    <property type="project" value="InterPro"/>
</dbReference>
<evidence type="ECO:0000256" key="8">
    <source>
        <dbReference type="SAM" id="Phobius"/>
    </source>
</evidence>
<dbReference type="GO" id="GO:0004016">
    <property type="term" value="F:adenylate cyclase activity"/>
    <property type="evidence" value="ECO:0007669"/>
    <property type="project" value="UniProtKB-ARBA"/>
</dbReference>
<reference evidence="10 11" key="1">
    <citation type="journal article" date="2016" name="Nat. Commun.">
        <title>Thousands of microbial genomes shed light on interconnected biogeochemical processes in an aquifer system.</title>
        <authorList>
            <person name="Anantharaman K."/>
            <person name="Brown C.T."/>
            <person name="Hug L.A."/>
            <person name="Sharon I."/>
            <person name="Castelle C.J."/>
            <person name="Probst A.J."/>
            <person name="Thomas B.C."/>
            <person name="Singh A."/>
            <person name="Wilkins M.J."/>
            <person name="Karaoz U."/>
            <person name="Brodie E.L."/>
            <person name="Williams K.H."/>
            <person name="Hubbard S.S."/>
            <person name="Banfield J.F."/>
        </authorList>
    </citation>
    <scope>NUCLEOTIDE SEQUENCE [LARGE SCALE GENOMIC DNA]</scope>
</reference>
<evidence type="ECO:0000256" key="7">
    <source>
        <dbReference type="PROSITE-ProRule" id="PRU00339"/>
    </source>
</evidence>
<dbReference type="PANTHER" id="PTHR43081:SF1">
    <property type="entry name" value="ADENYLATE CYCLASE, TERMINAL-DIFFERENTIATION SPECIFIC"/>
    <property type="match status" value="1"/>
</dbReference>
<dbReference type="InterPro" id="IPR050697">
    <property type="entry name" value="Adenylyl/Guanylyl_Cyclase_3/4"/>
</dbReference>
<dbReference type="CDD" id="cd07302">
    <property type="entry name" value="CHD"/>
    <property type="match status" value="1"/>
</dbReference>
<evidence type="ECO:0000313" key="10">
    <source>
        <dbReference type="EMBL" id="OGH01500.1"/>
    </source>
</evidence>
<dbReference type="SUPFAM" id="SSF55073">
    <property type="entry name" value="Nucleotide cyclase"/>
    <property type="match status" value="1"/>
</dbReference>
<dbReference type="PANTHER" id="PTHR43081">
    <property type="entry name" value="ADENYLATE CYCLASE, TERMINAL-DIFFERENTIATION SPECIFIC-RELATED"/>
    <property type="match status" value="1"/>
</dbReference>
<dbReference type="SUPFAM" id="SSF48452">
    <property type="entry name" value="TPR-like"/>
    <property type="match status" value="1"/>
</dbReference>
<dbReference type="InterPro" id="IPR029787">
    <property type="entry name" value="Nucleotide_cyclase"/>
</dbReference>
<evidence type="ECO:0000256" key="5">
    <source>
        <dbReference type="ARBA" id="ARBA00022989"/>
    </source>
</evidence>
<dbReference type="InterPro" id="IPR007890">
    <property type="entry name" value="CHASE2"/>
</dbReference>
<dbReference type="Proteomes" id="UP000177583">
    <property type="component" value="Unassembled WGS sequence"/>
</dbReference>
<dbReference type="InterPro" id="IPR011990">
    <property type="entry name" value="TPR-like_helical_dom_sf"/>
</dbReference>
<dbReference type="PROSITE" id="PS50125">
    <property type="entry name" value="GUANYLATE_CYCLASE_2"/>
    <property type="match status" value="1"/>
</dbReference>
<name>A0A1F6GU17_9PROT</name>
<dbReference type="Pfam" id="PF00211">
    <property type="entry name" value="Guanylate_cyc"/>
    <property type="match status" value="1"/>
</dbReference>
<dbReference type="Pfam" id="PF05226">
    <property type="entry name" value="CHASE2"/>
    <property type="match status" value="1"/>
</dbReference>
<dbReference type="SMART" id="SM00044">
    <property type="entry name" value="CYCc"/>
    <property type="match status" value="1"/>
</dbReference>
<accession>A0A1F6GU17</accession>
<feature type="transmembrane region" description="Helical" evidence="8">
    <location>
        <begin position="370"/>
        <end position="390"/>
    </location>
</feature>
<evidence type="ECO:0000313" key="11">
    <source>
        <dbReference type="Proteomes" id="UP000177583"/>
    </source>
</evidence>
<dbReference type="EMBL" id="MFNF01000034">
    <property type="protein sequence ID" value="OGH01500.1"/>
    <property type="molecule type" value="Genomic_DNA"/>
</dbReference>